<evidence type="ECO:0000313" key="3">
    <source>
        <dbReference type="Proteomes" id="UP000707356"/>
    </source>
</evidence>
<name>A0A951P971_9CYAN</name>
<proteinExistence type="predicted"/>
<sequence length="84" mass="9639">MQALRYIIDKLRGQDKPPEPSGRPSQTTHQNIQIVDIGKSVAEIAKKNNQVEVQTRWKPNSGLFLPRQNWCHPAQPQGDKKKRL</sequence>
<feature type="region of interest" description="Disordered" evidence="1">
    <location>
        <begin position="8"/>
        <end position="31"/>
    </location>
</feature>
<organism evidence="2 3">
    <name type="scientific">Pegethrix bostrychoides GSE-TBD4-15B</name>
    <dbReference type="NCBI Taxonomy" id="2839662"/>
    <lineage>
        <taxon>Bacteria</taxon>
        <taxon>Bacillati</taxon>
        <taxon>Cyanobacteriota</taxon>
        <taxon>Cyanophyceae</taxon>
        <taxon>Oculatellales</taxon>
        <taxon>Oculatellaceae</taxon>
        <taxon>Pegethrix</taxon>
    </lineage>
</organism>
<reference evidence="2" key="1">
    <citation type="submission" date="2021-05" db="EMBL/GenBank/DDBJ databases">
        <authorList>
            <person name="Pietrasiak N."/>
            <person name="Ward R."/>
            <person name="Stajich J.E."/>
            <person name="Kurbessoian T."/>
        </authorList>
    </citation>
    <scope>NUCLEOTIDE SEQUENCE</scope>
    <source>
        <strain evidence="2">GSE-TBD4-15B</strain>
    </source>
</reference>
<dbReference type="AlphaFoldDB" id="A0A951P971"/>
<gene>
    <name evidence="2" type="ORF">KME07_06335</name>
</gene>
<protein>
    <submittedName>
        <fullName evidence="2">Uncharacterized protein</fullName>
    </submittedName>
</protein>
<evidence type="ECO:0000256" key="1">
    <source>
        <dbReference type="SAM" id="MobiDB-lite"/>
    </source>
</evidence>
<accession>A0A951P971</accession>
<dbReference type="EMBL" id="JAHHHV010000029">
    <property type="protein sequence ID" value="MBW4465042.1"/>
    <property type="molecule type" value="Genomic_DNA"/>
</dbReference>
<comment type="caution">
    <text evidence="2">The sequence shown here is derived from an EMBL/GenBank/DDBJ whole genome shotgun (WGS) entry which is preliminary data.</text>
</comment>
<reference evidence="2" key="2">
    <citation type="journal article" date="2022" name="Microbiol. Resour. Announc.">
        <title>Metagenome Sequencing to Explore Phylogenomics of Terrestrial Cyanobacteria.</title>
        <authorList>
            <person name="Ward R.D."/>
            <person name="Stajich J.E."/>
            <person name="Johansen J.R."/>
            <person name="Huntemann M."/>
            <person name="Clum A."/>
            <person name="Foster B."/>
            <person name="Foster B."/>
            <person name="Roux S."/>
            <person name="Palaniappan K."/>
            <person name="Varghese N."/>
            <person name="Mukherjee S."/>
            <person name="Reddy T.B.K."/>
            <person name="Daum C."/>
            <person name="Copeland A."/>
            <person name="Chen I.A."/>
            <person name="Ivanova N.N."/>
            <person name="Kyrpides N.C."/>
            <person name="Shapiro N."/>
            <person name="Eloe-Fadrosh E.A."/>
            <person name="Pietrasiak N."/>
        </authorList>
    </citation>
    <scope>NUCLEOTIDE SEQUENCE</scope>
    <source>
        <strain evidence="2">GSE-TBD4-15B</strain>
    </source>
</reference>
<feature type="compositionally biased region" description="Basic and acidic residues" evidence="1">
    <location>
        <begin position="8"/>
        <end position="18"/>
    </location>
</feature>
<dbReference type="Proteomes" id="UP000707356">
    <property type="component" value="Unassembled WGS sequence"/>
</dbReference>
<feature type="region of interest" description="Disordered" evidence="1">
    <location>
        <begin position="62"/>
        <end position="84"/>
    </location>
</feature>
<evidence type="ECO:0000313" key="2">
    <source>
        <dbReference type="EMBL" id="MBW4465042.1"/>
    </source>
</evidence>